<reference evidence="2 5" key="1">
    <citation type="submission" date="2016-11" db="EMBL/GenBank/DDBJ databases">
        <title>Whole genomes of Flavobacteriaceae.</title>
        <authorList>
            <person name="Stine C."/>
            <person name="Li C."/>
            <person name="Tadesse D."/>
        </authorList>
    </citation>
    <scope>NUCLEOTIDE SEQUENCE [LARGE SCALE GENOMIC DNA]</scope>
    <source>
        <strain evidence="2 5">DSM 21068</strain>
    </source>
</reference>
<name>A0A1N7M6U8_9FLAO</name>
<dbReference type="EMBL" id="MUGO01000001">
    <property type="protein sequence ID" value="PQA98232.1"/>
    <property type="molecule type" value="Genomic_DNA"/>
</dbReference>
<evidence type="ECO:0000313" key="2">
    <source>
        <dbReference type="EMBL" id="PQA98232.1"/>
    </source>
</evidence>
<dbReference type="Proteomes" id="UP000186246">
    <property type="component" value="Unassembled WGS sequence"/>
</dbReference>
<feature type="domain" description="Co-chaperone DjlA N-terminal" evidence="1">
    <location>
        <begin position="245"/>
        <end position="345"/>
    </location>
</feature>
<keyword evidence="5" id="KW-1185">Reference proteome</keyword>
<accession>A0A1N7M6U8</accession>
<dbReference type="AlphaFoldDB" id="A0A1N7M6U8"/>
<dbReference type="RefSeq" id="WP_076451442.1">
    <property type="nucleotide sequence ID" value="NZ_FTOJ01000004.1"/>
</dbReference>
<dbReference type="InterPro" id="IPR024787">
    <property type="entry name" value="EcsC"/>
</dbReference>
<dbReference type="Gene3D" id="1.10.3680.10">
    <property type="entry name" value="TerB-like"/>
    <property type="match status" value="1"/>
</dbReference>
<dbReference type="PANTHER" id="PTHR41260:SF1">
    <property type="entry name" value="PROTEIN ECSC"/>
    <property type="match status" value="1"/>
</dbReference>
<dbReference type="Pfam" id="PF05099">
    <property type="entry name" value="TerB"/>
    <property type="match status" value="1"/>
</dbReference>
<dbReference type="OrthoDB" id="1425703at2"/>
<reference evidence="4" key="2">
    <citation type="submission" date="2017-01" db="EMBL/GenBank/DDBJ databases">
        <authorList>
            <person name="Varghese N."/>
            <person name="Submissions S."/>
        </authorList>
    </citation>
    <scope>NUCLEOTIDE SEQUENCE [LARGE SCALE GENOMIC DNA]</scope>
    <source>
        <strain evidence="4">DSM 21068</strain>
    </source>
</reference>
<dbReference type="PANTHER" id="PTHR41260">
    <property type="entry name" value="PROTEIN ECSC"/>
    <property type="match status" value="1"/>
</dbReference>
<evidence type="ECO:0000313" key="4">
    <source>
        <dbReference type="Proteomes" id="UP000186246"/>
    </source>
</evidence>
<reference evidence="3" key="3">
    <citation type="submission" date="2017-01" db="EMBL/GenBank/DDBJ databases">
        <authorList>
            <person name="Mah S.A."/>
            <person name="Swanson W.J."/>
            <person name="Moy G.W."/>
            <person name="Vacquier V.D."/>
        </authorList>
    </citation>
    <scope>NUCLEOTIDE SEQUENCE [LARGE SCALE GENOMIC DNA]</scope>
    <source>
        <strain evidence="3">DSM 21068</strain>
    </source>
</reference>
<dbReference type="SUPFAM" id="SSF158682">
    <property type="entry name" value="TerB-like"/>
    <property type="match status" value="1"/>
</dbReference>
<dbReference type="Proteomes" id="UP000238314">
    <property type="component" value="Unassembled WGS sequence"/>
</dbReference>
<dbReference type="Pfam" id="PF12787">
    <property type="entry name" value="EcsC"/>
    <property type="match status" value="1"/>
</dbReference>
<dbReference type="InterPro" id="IPR029024">
    <property type="entry name" value="TerB-like"/>
</dbReference>
<dbReference type="CDD" id="cd07177">
    <property type="entry name" value="terB_like"/>
    <property type="match status" value="1"/>
</dbReference>
<proteinExistence type="predicted"/>
<evidence type="ECO:0000313" key="3">
    <source>
        <dbReference type="EMBL" id="SIS81804.1"/>
    </source>
</evidence>
<evidence type="ECO:0000259" key="1">
    <source>
        <dbReference type="Pfam" id="PF05099"/>
    </source>
</evidence>
<dbReference type="EMBL" id="FTOJ01000004">
    <property type="protein sequence ID" value="SIS81804.1"/>
    <property type="molecule type" value="Genomic_DNA"/>
</dbReference>
<protein>
    <submittedName>
        <fullName evidence="3">Tellurite resistance protein TerB</fullName>
    </submittedName>
</protein>
<gene>
    <name evidence="2" type="ORF">B0A70_01230</name>
    <name evidence="3" type="ORF">SAMN05421796_10419</name>
</gene>
<sequence length="353" mass="38833">MDTTIENEKSTKMLQVLDWAYEKSLNGIPGVSDSIEVFASSYTKGEGTTLQNVNSLIRWQISKTTTSGFLTGLGGLITLPVAIPADISTGIYVHMRMIAAIAHIGGYDIKEDKVKSLIYLCLVGESVKDILKDGGIAIGSKLAMSSLKSVSGKTLTKINRMVGFRLVTKFGEKGAVNLIKFIPVAGGIIGGTVNAIGTNTIGNLARKTFIENNDSQHNSTTYKIYEDAEFTETPDLNLLKFNSYVNLIKVDGKIAAEELNVFEKELNQSILSEELKLDLINRLHSKENLDVDYSNFKNNINDSLELITNLIKLAKIDNEFHILEKMFIKNVGIQIGFSVEELEELMATINPTE</sequence>
<organism evidence="3 4">
    <name type="scientific">Chryseobacterium piscicola</name>
    <dbReference type="NCBI Taxonomy" id="551459"/>
    <lineage>
        <taxon>Bacteria</taxon>
        <taxon>Pseudomonadati</taxon>
        <taxon>Bacteroidota</taxon>
        <taxon>Flavobacteriia</taxon>
        <taxon>Flavobacteriales</taxon>
        <taxon>Weeksellaceae</taxon>
        <taxon>Chryseobacterium group</taxon>
        <taxon>Chryseobacterium</taxon>
    </lineage>
</organism>
<dbReference type="InterPro" id="IPR007791">
    <property type="entry name" value="DjlA_N"/>
</dbReference>
<evidence type="ECO:0000313" key="5">
    <source>
        <dbReference type="Proteomes" id="UP000238314"/>
    </source>
</evidence>